<evidence type="ECO:0000256" key="12">
    <source>
        <dbReference type="HAMAP-Rule" id="MF_01072"/>
    </source>
</evidence>
<evidence type="ECO:0000256" key="10">
    <source>
        <dbReference type="ARBA" id="ARBA00022989"/>
    </source>
</evidence>
<gene>
    <name evidence="12" type="primary">opgH</name>
    <name evidence="14" type="ORF">BKE38_24695</name>
</gene>
<evidence type="ECO:0000256" key="7">
    <source>
        <dbReference type="ARBA" id="ARBA00022676"/>
    </source>
</evidence>
<keyword evidence="8 12" id="KW-0808">Transferase</keyword>
<comment type="similarity">
    <text evidence="3 12">Belongs to the glycosyltransferase 2 family. OpgH subfamily.</text>
</comment>
<comment type="subcellular location">
    <subcellularLocation>
        <location evidence="1">Cell inner membrane</location>
        <topology evidence="1">Multi-pass membrane protein</topology>
    </subcellularLocation>
    <subcellularLocation>
        <location evidence="12">Cell membrane</location>
        <topology evidence="12">Multi-pass membrane protein</topology>
    </subcellularLocation>
</comment>
<feature type="transmembrane region" description="Helical" evidence="12">
    <location>
        <begin position="497"/>
        <end position="516"/>
    </location>
</feature>
<organism evidence="14 15">
    <name type="scientific">Teichococcus deserti</name>
    <dbReference type="NCBI Taxonomy" id="1817963"/>
    <lineage>
        <taxon>Bacteria</taxon>
        <taxon>Pseudomonadati</taxon>
        <taxon>Pseudomonadota</taxon>
        <taxon>Alphaproteobacteria</taxon>
        <taxon>Acetobacterales</taxon>
        <taxon>Roseomonadaceae</taxon>
        <taxon>Roseomonas</taxon>
    </lineage>
</organism>
<comment type="pathway">
    <text evidence="2 12">Glycan metabolism; osmoregulated periplasmic glucan (OPG) biosynthesis.</text>
</comment>
<dbReference type="AlphaFoldDB" id="A0A1V2GW37"/>
<dbReference type="NCBIfam" id="NF003962">
    <property type="entry name" value="PRK05454.2-5"/>
    <property type="match status" value="1"/>
</dbReference>
<dbReference type="PANTHER" id="PTHR43867">
    <property type="entry name" value="CELLULOSE SYNTHASE CATALYTIC SUBUNIT A [UDP-FORMING]"/>
    <property type="match status" value="1"/>
</dbReference>
<accession>A0A1V2GW37</accession>
<evidence type="ECO:0000256" key="8">
    <source>
        <dbReference type="ARBA" id="ARBA00022679"/>
    </source>
</evidence>
<dbReference type="EC" id="2.4.1.-" evidence="12"/>
<feature type="transmembrane region" description="Helical" evidence="12">
    <location>
        <begin position="576"/>
        <end position="598"/>
    </location>
</feature>
<dbReference type="GO" id="GO:0009250">
    <property type="term" value="P:glucan biosynthetic process"/>
    <property type="evidence" value="ECO:0007669"/>
    <property type="project" value="UniProtKB-UniRule"/>
</dbReference>
<evidence type="ECO:0000313" key="15">
    <source>
        <dbReference type="Proteomes" id="UP000188879"/>
    </source>
</evidence>
<dbReference type="Proteomes" id="UP000188879">
    <property type="component" value="Unassembled WGS sequence"/>
</dbReference>
<keyword evidence="15" id="KW-1185">Reference proteome</keyword>
<feature type="transmembrane region" description="Helical" evidence="12">
    <location>
        <begin position="89"/>
        <end position="113"/>
    </location>
</feature>
<evidence type="ECO:0000256" key="5">
    <source>
        <dbReference type="ARBA" id="ARBA00022475"/>
    </source>
</evidence>
<dbReference type="GO" id="GO:0005886">
    <property type="term" value="C:plasma membrane"/>
    <property type="evidence" value="ECO:0007669"/>
    <property type="project" value="UniProtKB-SubCell"/>
</dbReference>
<keyword evidence="11 12" id="KW-0472">Membrane</keyword>
<dbReference type="InterPro" id="IPR029044">
    <property type="entry name" value="Nucleotide-diphossugar_trans"/>
</dbReference>
<evidence type="ECO:0000256" key="11">
    <source>
        <dbReference type="ARBA" id="ARBA00023136"/>
    </source>
</evidence>
<dbReference type="NCBIfam" id="NF003958">
    <property type="entry name" value="PRK05454.2-1"/>
    <property type="match status" value="1"/>
</dbReference>
<dbReference type="CDD" id="cd04191">
    <property type="entry name" value="Glucan_BSP_MdoH"/>
    <property type="match status" value="1"/>
</dbReference>
<dbReference type="UniPathway" id="UPA00637"/>
<feature type="transmembrane region" description="Helical" evidence="12">
    <location>
        <begin position="408"/>
        <end position="433"/>
    </location>
</feature>
<proteinExistence type="inferred from homology"/>
<evidence type="ECO:0000259" key="13">
    <source>
        <dbReference type="Pfam" id="PF13632"/>
    </source>
</evidence>
<dbReference type="InterPro" id="IPR023725">
    <property type="entry name" value="Glucans_biosynth_gluTrFase_H"/>
</dbReference>
<dbReference type="OrthoDB" id="9775281at2"/>
<dbReference type="Pfam" id="PF13632">
    <property type="entry name" value="Glyco_trans_2_3"/>
    <property type="match status" value="1"/>
</dbReference>
<evidence type="ECO:0000256" key="9">
    <source>
        <dbReference type="ARBA" id="ARBA00022692"/>
    </source>
</evidence>
<evidence type="ECO:0000256" key="2">
    <source>
        <dbReference type="ARBA" id="ARBA00005001"/>
    </source>
</evidence>
<evidence type="ECO:0000256" key="1">
    <source>
        <dbReference type="ARBA" id="ARBA00004429"/>
    </source>
</evidence>
<comment type="function">
    <text evidence="12">Involved in the biosynthesis of osmoregulated periplasmic glucans (OPGs).</text>
</comment>
<keyword evidence="6" id="KW-0997">Cell inner membrane</keyword>
<dbReference type="InterPro" id="IPR001173">
    <property type="entry name" value="Glyco_trans_2-like"/>
</dbReference>
<protein>
    <recommendedName>
        <fullName evidence="4 12">Glucans biosynthesis glucosyltransferase H</fullName>
        <ecNumber evidence="12">2.4.1.-</ecNumber>
    </recommendedName>
</protein>
<evidence type="ECO:0000313" key="14">
    <source>
        <dbReference type="EMBL" id="ONG46950.1"/>
    </source>
</evidence>
<dbReference type="NCBIfam" id="NF003956">
    <property type="entry name" value="PRK05454.1-3"/>
    <property type="match status" value="1"/>
</dbReference>
<feature type="transmembrane region" description="Helical" evidence="12">
    <location>
        <begin position="461"/>
        <end position="485"/>
    </location>
</feature>
<dbReference type="Gene3D" id="3.90.550.10">
    <property type="entry name" value="Spore Coat Polysaccharide Biosynthesis Protein SpsA, Chain A"/>
    <property type="match status" value="1"/>
</dbReference>
<feature type="domain" description="Glycosyltransferase 2-like" evidence="13">
    <location>
        <begin position="237"/>
        <end position="429"/>
    </location>
</feature>
<evidence type="ECO:0000256" key="4">
    <source>
        <dbReference type="ARBA" id="ARBA00020585"/>
    </source>
</evidence>
<dbReference type="EMBL" id="MLCO01000306">
    <property type="protein sequence ID" value="ONG46950.1"/>
    <property type="molecule type" value="Genomic_DNA"/>
</dbReference>
<sequence length="718" mass="78635">MDRVSAARAPVAAEAEGWHALPPEAPLAMPVQSLQARPEKRPGGLPSRPMASGLRRLLVIGGAILLTAFATREMWLVLNSGKPTPLQAFVLLLFVVLFAWIALSFTSATAGFFRLIAGPDRRLGIAPDGPPPMPGVRTALLMPTYNEDPARIMAGLQAIHESLAAAGATDRFDIFILSDSTQADAWIAEEAAYLALRARLGEPPNLFYRRRPKNIERKAGNIAEWVRRWGAAYPQMLVLDADSVMEADTILRLADAMERHPDVGLIQTLPIIAGGNTLFARMQQFAGRVYGPLIAEGIAWWHGSEGNYWGHNAIIRTEAFASAAGLPDLPGRKPFGGHIMSHDFVEAALLRRAGWAVHMVPWLRGTYEESPPSLMDLAIRDRRWCQGNLQHAAVLPARGLHWVSRLHLLTGIGSYITAPIWLVFLVAGVLLAIQARFIRPEYFPAGPSLFPAWPVVDPVRAMWVFIGTMALLLAPKLMAWIALLFHARDRRGAGGMIRAFLSMIVETLVAGLLAPVTMLTQSVDVIAILMGRDSGWNAQKRDDGSVPFGQVVRLYWKHTLFGLVFGGAAWLVSPYLALWMSPVVIGLALAIPLAAWTARRGLGVGLRRLGLLLTPEEHDTPAVLIRAREIYAGLQDIPPTPVRGLFSDAALLEAHRRMLPPPRRPRQDPFDPNLLVGLARLEEAATLDDALHQMTRQELAAVLADRSGVERLEALSSK</sequence>
<dbReference type="GO" id="GO:0016758">
    <property type="term" value="F:hexosyltransferase activity"/>
    <property type="evidence" value="ECO:0007669"/>
    <property type="project" value="UniProtKB-UniRule"/>
</dbReference>
<dbReference type="HAMAP" id="MF_01072">
    <property type="entry name" value="MdoH_OpgH"/>
    <property type="match status" value="1"/>
</dbReference>
<evidence type="ECO:0000256" key="3">
    <source>
        <dbReference type="ARBA" id="ARBA00009337"/>
    </source>
</evidence>
<feature type="transmembrane region" description="Helical" evidence="12">
    <location>
        <begin position="57"/>
        <end position="77"/>
    </location>
</feature>
<evidence type="ECO:0000256" key="6">
    <source>
        <dbReference type="ARBA" id="ARBA00022519"/>
    </source>
</evidence>
<comment type="caution">
    <text evidence="14">The sequence shown here is derived from an EMBL/GenBank/DDBJ whole genome shotgun (WGS) entry which is preliminary data.</text>
</comment>
<dbReference type="SUPFAM" id="SSF53448">
    <property type="entry name" value="Nucleotide-diphospho-sugar transferases"/>
    <property type="match status" value="1"/>
</dbReference>
<keyword evidence="9 12" id="KW-0812">Transmembrane</keyword>
<dbReference type="PANTHER" id="PTHR43867:SF5">
    <property type="entry name" value="GLUCANS BIOSYNTHESIS GLUCOSYLTRANSFERASE H"/>
    <property type="match status" value="1"/>
</dbReference>
<keyword evidence="5 12" id="KW-1003">Cell membrane</keyword>
<name>A0A1V2GW37_9PROT</name>
<keyword evidence="10 12" id="KW-1133">Transmembrane helix</keyword>
<keyword evidence="7 12" id="KW-0328">Glycosyltransferase</keyword>
<reference evidence="14 15" key="1">
    <citation type="submission" date="2016-10" db="EMBL/GenBank/DDBJ databases">
        <title>Draft Genome sequence of Roseomonas sp. strain M3.</title>
        <authorList>
            <person name="Subhash Y."/>
            <person name="Lee S."/>
        </authorList>
    </citation>
    <scope>NUCLEOTIDE SEQUENCE [LARGE SCALE GENOMIC DNA]</scope>
    <source>
        <strain evidence="14 15">M3</strain>
    </source>
</reference>
<dbReference type="InterPro" id="IPR050321">
    <property type="entry name" value="Glycosyltr_2/OpgH_subfam"/>
</dbReference>